<evidence type="ECO:0000256" key="2">
    <source>
        <dbReference type="SAM" id="SignalP"/>
    </source>
</evidence>
<dbReference type="AlphaFoldDB" id="A0A9D7E012"/>
<evidence type="ECO:0000259" key="3">
    <source>
        <dbReference type="PROSITE" id="PS51123"/>
    </source>
</evidence>
<evidence type="ECO:0000313" key="5">
    <source>
        <dbReference type="Proteomes" id="UP000807785"/>
    </source>
</evidence>
<feature type="domain" description="OmpA-like" evidence="3">
    <location>
        <begin position="258"/>
        <end position="384"/>
    </location>
</feature>
<dbReference type="EMBL" id="JADJEV010000001">
    <property type="protein sequence ID" value="MBK6971654.1"/>
    <property type="molecule type" value="Genomic_DNA"/>
</dbReference>
<dbReference type="InterPro" id="IPR006665">
    <property type="entry name" value="OmpA-like"/>
</dbReference>
<dbReference type="GO" id="GO:0016020">
    <property type="term" value="C:membrane"/>
    <property type="evidence" value="ECO:0007669"/>
    <property type="project" value="UniProtKB-UniRule"/>
</dbReference>
<proteinExistence type="predicted"/>
<comment type="caution">
    <text evidence="4">The sequence shown here is derived from an EMBL/GenBank/DDBJ whole genome shotgun (WGS) entry which is preliminary data.</text>
</comment>
<sequence>MLFAAIAALAGCAAPPVASNETADLPFDQAVTLVTDNLVKQTQNMPAFLAKLAKRGVVVDPMLDAASGQQTAATRLLEQRVTDRMRNDYAVFDMLPFDTASLAKAQYLLTGTMKRDQSSKTGVFQLNLALTDIKTGNVVAQSSARARDDGLDTSPTPYYRDSPILVKDKVVDGYIRTCETPPGQPADPVYFQRVSTATMISDATASYDTERYTEALGKYQNALSTPSGEQIRVFNGIYLSTWKLGKVAEAEQAFAKVVAFGIANNSLGVKFLFNPNSTVFWSDPQVSGPYDLWVRQIARQASAAKVCMDVVGHTSRTGSEPYNDKLSLSRAAYIKQRLEAESKELIARTKSQGMGFHQNIVGTGTDDVRDALDRRVEFKIVPCP</sequence>
<keyword evidence="1" id="KW-0472">Membrane</keyword>
<feature type="signal peptide" evidence="2">
    <location>
        <begin position="1"/>
        <end position="19"/>
    </location>
</feature>
<keyword evidence="2" id="KW-0732">Signal</keyword>
<feature type="chain" id="PRO_5039291972" evidence="2">
    <location>
        <begin position="20"/>
        <end position="384"/>
    </location>
</feature>
<accession>A0A9D7E012</accession>
<dbReference type="InterPro" id="IPR036737">
    <property type="entry name" value="OmpA-like_sf"/>
</dbReference>
<dbReference type="Gene3D" id="3.30.1330.60">
    <property type="entry name" value="OmpA-like domain"/>
    <property type="match status" value="1"/>
</dbReference>
<gene>
    <name evidence="4" type="ORF">IPH26_01410</name>
</gene>
<dbReference type="Proteomes" id="UP000807785">
    <property type="component" value="Unassembled WGS sequence"/>
</dbReference>
<evidence type="ECO:0000313" key="4">
    <source>
        <dbReference type="EMBL" id="MBK6971654.1"/>
    </source>
</evidence>
<evidence type="ECO:0000256" key="1">
    <source>
        <dbReference type="PROSITE-ProRule" id="PRU00473"/>
    </source>
</evidence>
<name>A0A9D7E012_9PROT</name>
<organism evidence="4 5">
    <name type="scientific">Candidatus Methylophosphatis roskildensis</name>
    <dbReference type="NCBI Taxonomy" id="2899263"/>
    <lineage>
        <taxon>Bacteria</taxon>
        <taxon>Pseudomonadati</taxon>
        <taxon>Pseudomonadota</taxon>
        <taxon>Betaproteobacteria</taxon>
        <taxon>Nitrosomonadales</taxon>
        <taxon>Sterolibacteriaceae</taxon>
        <taxon>Candidatus Methylophosphatis</taxon>
    </lineage>
</organism>
<dbReference type="PROSITE" id="PS51123">
    <property type="entry name" value="OMPA_2"/>
    <property type="match status" value="1"/>
</dbReference>
<protein>
    <submittedName>
        <fullName evidence="4">OmpA family protein</fullName>
    </submittedName>
</protein>
<reference evidence="4" key="1">
    <citation type="submission" date="2020-10" db="EMBL/GenBank/DDBJ databases">
        <title>Connecting structure to function with the recovery of over 1000 high-quality activated sludge metagenome-assembled genomes encoding full-length rRNA genes using long-read sequencing.</title>
        <authorList>
            <person name="Singleton C.M."/>
            <person name="Petriglieri F."/>
            <person name="Kristensen J.M."/>
            <person name="Kirkegaard R.H."/>
            <person name="Michaelsen T.Y."/>
            <person name="Andersen M.H."/>
            <person name="Karst S.M."/>
            <person name="Dueholm M.S."/>
            <person name="Nielsen P.H."/>
            <person name="Albertsen M."/>
        </authorList>
    </citation>
    <scope>NUCLEOTIDE SEQUENCE</scope>
    <source>
        <strain evidence="4">Bjer_18-Q3-R1-45_BAT3C.347</strain>
    </source>
</reference>
<dbReference type="SUPFAM" id="SSF103088">
    <property type="entry name" value="OmpA-like"/>
    <property type="match status" value="1"/>
</dbReference>